<evidence type="ECO:0000313" key="2">
    <source>
        <dbReference type="EMBL" id="MEK0306015.1"/>
    </source>
</evidence>
<keyword evidence="1" id="KW-0472">Membrane</keyword>
<reference evidence="2 3" key="1">
    <citation type="submission" date="2024-02" db="EMBL/GenBank/DDBJ databases">
        <title>Bifidobacterium honeyensis sp. nov., isolated from the comb honey.</title>
        <authorList>
            <person name="Liu W."/>
            <person name="Li Y."/>
        </authorList>
    </citation>
    <scope>NUCLEOTIDE SEQUENCE [LARGE SCALE GENOMIC DNA]</scope>
    <source>
        <strain evidence="2 3">IMAU50988</strain>
    </source>
</reference>
<gene>
    <name evidence="2" type="ORF">V8P97_00770</name>
</gene>
<dbReference type="Proteomes" id="UP001373159">
    <property type="component" value="Unassembled WGS sequence"/>
</dbReference>
<sequence>MVEAFEEAAGRSFATRGITVGRAAEVVSGRCFRGDEEDEVDLLAAALHAIWVLTARTGCPPAGCLDMVSRLHRRLEAMAEARSSAFAMPSATVRLLSFLPAFTVLLGEFMGAAPLSFLLKPGPGTACLLLGGCLYLSGLMWMDVLLKDAGGVG</sequence>
<protein>
    <recommendedName>
        <fullName evidence="4">Pilus assembly protein</fullName>
    </recommendedName>
</protein>
<evidence type="ECO:0008006" key="4">
    <source>
        <dbReference type="Google" id="ProtNLM"/>
    </source>
</evidence>
<organism evidence="2 3">
    <name type="scientific">Bifidobacterium favimelis</name>
    <dbReference type="NCBI Taxonomy" id="3122979"/>
    <lineage>
        <taxon>Bacteria</taxon>
        <taxon>Bacillati</taxon>
        <taxon>Actinomycetota</taxon>
        <taxon>Actinomycetes</taxon>
        <taxon>Bifidobacteriales</taxon>
        <taxon>Bifidobacteriaceae</taxon>
        <taxon>Bifidobacterium</taxon>
    </lineage>
</organism>
<evidence type="ECO:0000256" key="1">
    <source>
        <dbReference type="SAM" id="Phobius"/>
    </source>
</evidence>
<comment type="caution">
    <text evidence="2">The sequence shown here is derived from an EMBL/GenBank/DDBJ whole genome shotgun (WGS) entry which is preliminary data.</text>
</comment>
<keyword evidence="1" id="KW-1133">Transmembrane helix</keyword>
<dbReference type="EMBL" id="JBANBB010000001">
    <property type="protein sequence ID" value="MEK0306015.1"/>
    <property type="molecule type" value="Genomic_DNA"/>
</dbReference>
<proteinExistence type="predicted"/>
<accession>A0ABU8ZL96</accession>
<feature type="transmembrane region" description="Helical" evidence="1">
    <location>
        <begin position="98"/>
        <end position="119"/>
    </location>
</feature>
<evidence type="ECO:0000313" key="3">
    <source>
        <dbReference type="Proteomes" id="UP001373159"/>
    </source>
</evidence>
<keyword evidence="3" id="KW-1185">Reference proteome</keyword>
<dbReference type="RefSeq" id="WP_340468557.1">
    <property type="nucleotide sequence ID" value="NZ_JBANBB010000001.1"/>
</dbReference>
<keyword evidence="1" id="KW-0812">Transmembrane</keyword>
<name>A0ABU8ZL96_9BIFI</name>
<feature type="transmembrane region" description="Helical" evidence="1">
    <location>
        <begin position="126"/>
        <end position="146"/>
    </location>
</feature>